<name>A0A1G2QH12_9BACT</name>
<dbReference type="AlphaFoldDB" id="A0A1G2QH12"/>
<comment type="caution">
    <text evidence="1">The sequence shown here is derived from an EMBL/GenBank/DDBJ whole genome shotgun (WGS) entry which is preliminary data.</text>
</comment>
<proteinExistence type="predicted"/>
<organism evidence="1 2">
    <name type="scientific">Candidatus Vogelbacteria bacterium RIFOXYD1_FULL_46_19</name>
    <dbReference type="NCBI Taxonomy" id="1802439"/>
    <lineage>
        <taxon>Bacteria</taxon>
        <taxon>Candidatus Vogeliibacteriota</taxon>
    </lineage>
</organism>
<evidence type="ECO:0000313" key="1">
    <source>
        <dbReference type="EMBL" id="OHA59924.1"/>
    </source>
</evidence>
<sequence>MSKTHILSLVAIIAVIGLAWFAWSTETKAPQSEDEVVTETTPKTLRELLSVDQPQVCTFSQLADEFTTTGTVYVADRQMRTDFESEVASTTQNGHVIVKSGQVYVWLEDDTKGMTMALDLSTTTESNLRSSPVNLDDENVTYSCEDWSTDSAVFELPGNIEFTDLSALMGASTPAGASLSGNAEQCTACAKLPEPQQGQCLNVLKCE</sequence>
<accession>A0A1G2QH12</accession>
<dbReference type="Proteomes" id="UP000177838">
    <property type="component" value="Unassembled WGS sequence"/>
</dbReference>
<reference evidence="1 2" key="1">
    <citation type="journal article" date="2016" name="Nat. Commun.">
        <title>Thousands of microbial genomes shed light on interconnected biogeochemical processes in an aquifer system.</title>
        <authorList>
            <person name="Anantharaman K."/>
            <person name="Brown C.T."/>
            <person name="Hug L.A."/>
            <person name="Sharon I."/>
            <person name="Castelle C.J."/>
            <person name="Probst A.J."/>
            <person name="Thomas B.C."/>
            <person name="Singh A."/>
            <person name="Wilkins M.J."/>
            <person name="Karaoz U."/>
            <person name="Brodie E.L."/>
            <person name="Williams K.H."/>
            <person name="Hubbard S.S."/>
            <person name="Banfield J.F."/>
        </authorList>
    </citation>
    <scope>NUCLEOTIDE SEQUENCE [LARGE SCALE GENOMIC DNA]</scope>
</reference>
<evidence type="ECO:0000313" key="2">
    <source>
        <dbReference type="Proteomes" id="UP000177838"/>
    </source>
</evidence>
<gene>
    <name evidence="1" type="ORF">A2589_02710</name>
</gene>
<dbReference type="EMBL" id="MHTK01000004">
    <property type="protein sequence ID" value="OHA59924.1"/>
    <property type="molecule type" value="Genomic_DNA"/>
</dbReference>
<protein>
    <submittedName>
        <fullName evidence="1">Uncharacterized protein</fullName>
    </submittedName>
</protein>